<dbReference type="EMBL" id="FOQU01000001">
    <property type="protein sequence ID" value="SFH92391.1"/>
    <property type="molecule type" value="Genomic_DNA"/>
</dbReference>
<dbReference type="AlphaFoldDB" id="A0A1I3E122"/>
<sequence length="447" mass="48807">MVKNDGVRGVASWTLGMATEQIQNAARLVKETGLSKALVRTAELSGLPDSPIARAATSALRLPLDKLKLLRPPQAEVSADVPDLPREILDNIADHLDRKTLSDFALGSSQFAQVAGGAVRDLTFNSPDKLRKDMASLADEPQSRFSQRGLHSLTLTHGRYDSKDLDAIPEWARASIQSLVLERPLAEDGWPLLENFPKLREVKVLQSEGYGEADLARLPKSLARLHLRMPATEEVLDQLKQFPGLKEIEVTMAHGSRLDDVLEQFGLSGSSAEDTEAKDTQHDGVSPLRNIKMTALTFHHGQSFAESDIAKLPASLRELTLPWQCQLSTTAFKQLGGIRLQSLDASQSPNLSGASLQAVLQHPTLRRFRSAASNLTASDAKEIAASPRLQEVELPYNDRIGDDGIKSLLANTRINVLNIARCGGSDRLLMDLARKAPPHLEDLTLMG</sequence>
<dbReference type="SUPFAM" id="SSF52047">
    <property type="entry name" value="RNI-like"/>
    <property type="match status" value="1"/>
</dbReference>
<dbReference type="Proteomes" id="UP000199548">
    <property type="component" value="Unassembled WGS sequence"/>
</dbReference>
<organism evidence="1 2">
    <name type="scientific">Paraburkholderia megapolitana</name>
    <dbReference type="NCBI Taxonomy" id="420953"/>
    <lineage>
        <taxon>Bacteria</taxon>
        <taxon>Pseudomonadati</taxon>
        <taxon>Pseudomonadota</taxon>
        <taxon>Betaproteobacteria</taxon>
        <taxon>Burkholderiales</taxon>
        <taxon>Burkholderiaceae</taxon>
        <taxon>Paraburkholderia</taxon>
    </lineage>
</organism>
<protein>
    <recommendedName>
        <fullName evidence="3">F-box domain-containing protein</fullName>
    </recommendedName>
</protein>
<dbReference type="RefSeq" id="WP_091007193.1">
    <property type="nucleotide sequence ID" value="NZ_CP041743.1"/>
</dbReference>
<dbReference type="Gene3D" id="3.80.10.10">
    <property type="entry name" value="Ribonuclease Inhibitor"/>
    <property type="match status" value="1"/>
</dbReference>
<name>A0A1I3E122_9BURK</name>
<accession>A0A1I3E122</accession>
<evidence type="ECO:0000313" key="1">
    <source>
        <dbReference type="EMBL" id="SFH92391.1"/>
    </source>
</evidence>
<dbReference type="InterPro" id="IPR032675">
    <property type="entry name" value="LRR_dom_sf"/>
</dbReference>
<gene>
    <name evidence="1" type="ORF">SAMN05192543_101619</name>
</gene>
<reference evidence="1 2" key="1">
    <citation type="submission" date="2016-10" db="EMBL/GenBank/DDBJ databases">
        <authorList>
            <person name="de Groot N.N."/>
        </authorList>
    </citation>
    <scope>NUCLEOTIDE SEQUENCE [LARGE SCALE GENOMIC DNA]</scope>
    <source>
        <strain evidence="1 2">LMG 23650</strain>
    </source>
</reference>
<proteinExistence type="predicted"/>
<evidence type="ECO:0008006" key="3">
    <source>
        <dbReference type="Google" id="ProtNLM"/>
    </source>
</evidence>
<evidence type="ECO:0000313" key="2">
    <source>
        <dbReference type="Proteomes" id="UP000199548"/>
    </source>
</evidence>
<keyword evidence="2" id="KW-1185">Reference proteome</keyword>